<accession>A0A8S5LEY5</accession>
<evidence type="ECO:0000313" key="1">
    <source>
        <dbReference type="EMBL" id="DAD68520.1"/>
    </source>
</evidence>
<name>A0A8S5LEY5_9CAUD</name>
<protein>
    <submittedName>
        <fullName evidence="1">Large Terminase</fullName>
    </submittedName>
</protein>
<reference evidence="1" key="1">
    <citation type="journal article" date="2021" name="Proc. Natl. Acad. Sci. U.S.A.">
        <title>A Catalog of Tens of Thousands of Viruses from Human Metagenomes Reveals Hidden Associations with Chronic Diseases.</title>
        <authorList>
            <person name="Tisza M.J."/>
            <person name="Buck C.B."/>
        </authorList>
    </citation>
    <scope>NUCLEOTIDE SEQUENCE</scope>
    <source>
        <strain evidence="1">Ct3CA7</strain>
    </source>
</reference>
<proteinExistence type="predicted"/>
<organism evidence="1">
    <name type="scientific">Siphoviridae sp. ct3CA7</name>
    <dbReference type="NCBI Taxonomy" id="2823561"/>
    <lineage>
        <taxon>Viruses</taxon>
        <taxon>Duplodnaviria</taxon>
        <taxon>Heunggongvirae</taxon>
        <taxon>Uroviricota</taxon>
        <taxon>Caudoviricetes</taxon>
    </lineage>
</organism>
<dbReference type="Gene3D" id="3.40.50.300">
    <property type="entry name" value="P-loop containing nucleotide triphosphate hydrolases"/>
    <property type="match status" value="1"/>
</dbReference>
<dbReference type="EMBL" id="BK014704">
    <property type="protein sequence ID" value="DAD68520.1"/>
    <property type="molecule type" value="Genomic_DNA"/>
</dbReference>
<dbReference type="InterPro" id="IPR027417">
    <property type="entry name" value="P-loop_NTPase"/>
</dbReference>
<sequence>MTLFPWQEDLLRDLCRTTPTPRSWVWSHRESVVVLARQNGKGEVLVARELVGVFLFGEKDLLHTAHFMDTAIDARDRLWEVIEGNEDLLHWWDDDPLLVGKIPTLVKNNGKEAIHFPNGAKIKFRTRTKKTGRGLSCELVVFDESFDLPNEVHAAISKLTRAQERAQTIYISSPVNRFEHAHGAIFSAKRWAGIDGAEGMLFREWSPAENDDPFVQETWAKCNPSLVDEGPGAQLSDIKADAMAAKNSDELLEQFLVESLGKGNWYPRSGELAEEFTVIGLDAWQKAYDPQPNQSGESCIAVDVAPGAATASAVSAIRCGGRVHLLAAPITEFDRDEIAEFIGGAVDVSDPCGVFLDPAGAASTLVHPLEAKGVEATSMTAKTVSAAFELFMRMFEEGRISHDGDERWVEAWRIAKTRTIREIGRALTRAEGDISLIVAATFAVWGLVDFENPGFVEPKMLAKKRFVGKAAAVSSGVPEAHSMPTGRVDALVF</sequence>